<sequence length="180" mass="20990">KLAIRMSRGAVLSSEDVSWHKNGCLYRRFMEQDRQTCLQTDDEIRRQLTLKYKKEALVLRTALKKKNRKTSTRRSHNVVGLTPHEEALVKQKVEEQLSPNGIIRWYLDSQRKEFEDTKQRFYQQCNCVKVTGNIVEESLPKPEVESITVTPEVDAMLVSKKENASVTEDDDEDDAWSVRF</sequence>
<comment type="caution">
    <text evidence="2">The sequence shown here is derived from an EMBL/GenBank/DDBJ whole genome shotgun (WGS) entry which is preliminary data.</text>
</comment>
<dbReference type="Proteomes" id="UP000094527">
    <property type="component" value="Unassembled WGS sequence"/>
</dbReference>
<evidence type="ECO:0000313" key="2">
    <source>
        <dbReference type="EMBL" id="ODM98496.1"/>
    </source>
</evidence>
<keyword evidence="3" id="KW-1185">Reference proteome</keyword>
<dbReference type="AlphaFoldDB" id="A0A1D2MZN2"/>
<evidence type="ECO:0000313" key="3">
    <source>
        <dbReference type="Proteomes" id="UP000094527"/>
    </source>
</evidence>
<reference evidence="2 3" key="1">
    <citation type="journal article" date="2016" name="Genome Biol. Evol.">
        <title>Gene Family Evolution Reflects Adaptation to Soil Environmental Stressors in the Genome of the Collembolan Orchesella cincta.</title>
        <authorList>
            <person name="Faddeeva-Vakhrusheva A."/>
            <person name="Derks M.F."/>
            <person name="Anvar S.Y."/>
            <person name="Agamennone V."/>
            <person name="Suring W."/>
            <person name="Smit S."/>
            <person name="van Straalen N.M."/>
            <person name="Roelofs D."/>
        </authorList>
    </citation>
    <scope>NUCLEOTIDE SEQUENCE [LARGE SCALE GENOMIC DNA]</scope>
    <source>
        <tissue evidence="2">Mixed pool</tissue>
    </source>
</reference>
<dbReference type="EMBL" id="LJIJ01000348">
    <property type="protein sequence ID" value="ODM98496.1"/>
    <property type="molecule type" value="Genomic_DNA"/>
</dbReference>
<protein>
    <submittedName>
        <fullName evidence="2">Uncharacterized protein</fullName>
    </submittedName>
</protein>
<feature type="region of interest" description="Disordered" evidence="1">
    <location>
        <begin position="160"/>
        <end position="180"/>
    </location>
</feature>
<proteinExistence type="predicted"/>
<accession>A0A1D2MZN2</accession>
<organism evidence="2 3">
    <name type="scientific">Orchesella cincta</name>
    <name type="common">Springtail</name>
    <name type="synonym">Podura cincta</name>
    <dbReference type="NCBI Taxonomy" id="48709"/>
    <lineage>
        <taxon>Eukaryota</taxon>
        <taxon>Metazoa</taxon>
        <taxon>Ecdysozoa</taxon>
        <taxon>Arthropoda</taxon>
        <taxon>Hexapoda</taxon>
        <taxon>Collembola</taxon>
        <taxon>Entomobryomorpha</taxon>
        <taxon>Entomobryoidea</taxon>
        <taxon>Orchesellidae</taxon>
        <taxon>Orchesellinae</taxon>
        <taxon>Orchesella</taxon>
    </lineage>
</organism>
<feature type="non-terminal residue" evidence="2">
    <location>
        <position position="1"/>
    </location>
</feature>
<name>A0A1D2MZN2_ORCCI</name>
<evidence type="ECO:0000256" key="1">
    <source>
        <dbReference type="SAM" id="MobiDB-lite"/>
    </source>
</evidence>
<gene>
    <name evidence="2" type="ORF">Ocin01_08177</name>
</gene>
<feature type="compositionally biased region" description="Acidic residues" evidence="1">
    <location>
        <begin position="167"/>
        <end position="180"/>
    </location>
</feature>